<dbReference type="InterPro" id="IPR035965">
    <property type="entry name" value="PAS-like_dom_sf"/>
</dbReference>
<keyword evidence="5" id="KW-0597">Phosphoprotein</keyword>
<dbReference type="InterPro" id="IPR001789">
    <property type="entry name" value="Sig_transdc_resp-reg_receiver"/>
</dbReference>
<dbReference type="Gene3D" id="3.20.20.450">
    <property type="entry name" value="EAL domain"/>
    <property type="match status" value="1"/>
</dbReference>
<dbReference type="SMART" id="SM00448">
    <property type="entry name" value="REC"/>
    <property type="match status" value="1"/>
</dbReference>
<protein>
    <recommendedName>
        <fullName evidence="2">cyclic-guanylate-specific phosphodiesterase</fullName>
        <ecNumber evidence="2">3.1.4.52</ecNumber>
    </recommendedName>
</protein>
<feature type="domain" description="GGDEF" evidence="10">
    <location>
        <begin position="289"/>
        <end position="423"/>
    </location>
</feature>
<dbReference type="Pfam" id="PF00990">
    <property type="entry name" value="GGDEF"/>
    <property type="match status" value="1"/>
</dbReference>
<dbReference type="Gene3D" id="3.40.50.2300">
    <property type="match status" value="1"/>
</dbReference>
<sequence length="692" mass="77162">MTTPLRVLLVEDNPGDAGLIEEILSKDDAKGFSIHCVTRLNTALEQVKTDAFDVILLDLGLPDSAGLDTLFAMKKGAANLPIVVLTSNQDDHMGLAAIHHGAQDYVVKGHDQGVFLCRVLRYAVERHQNEARLRQAATVFENTSEGITVTDAQERILLVNQAFCKFTGYTENEVLGQTPRMFQSGRHDRYFYAAMWADIKTTGHWRGEVWNRRKSGEIYPQLLSISAVRDELGETTHYVGVFADLTEIKATEARIEFLAHHDALTELPNRLLLGFYLGHCIELSRREGQQLAVLILDLDHFKDINDSFGHPAGDELLKSVACRLTQRLRGTDMLSRLGGDEFAIVLDNISHPRDAIQVAQDIIKLISETCRLGNGLEVHVGTSIGISLFPGQGETSEELLSQADAAMYKAKSTGRGNYQFFSDELTLATRERIALEEHLRKGIANGELRVHYQAQLDIATSRIIGAEALVRWQDPVRGLIPPNRFIAMAEETGLIGALGEWVLRETCRQGRQWIDAGLPPLSLAVNISAHQLRYSHMQEIVSAVLEETGFPAKWLELELTEGTLMQHELESVAILQSLRDLGVSLSIDDFGTGYSSLAYLRLFPVDSLKIDKQFIDDIPNDKNDMEITSAIIALAHAMNLKVLAEGVETLAQLEFLKKKGCDTYQGYYHSRPLPVDEFELLLLSNSHFEPKR</sequence>
<evidence type="ECO:0000259" key="9">
    <source>
        <dbReference type="PROSITE" id="PS50883"/>
    </source>
</evidence>
<dbReference type="InterPro" id="IPR001610">
    <property type="entry name" value="PAC"/>
</dbReference>
<feature type="domain" description="EAL" evidence="9">
    <location>
        <begin position="432"/>
        <end position="686"/>
    </location>
</feature>
<evidence type="ECO:0000259" key="10">
    <source>
        <dbReference type="PROSITE" id="PS50887"/>
    </source>
</evidence>
<dbReference type="SMART" id="SM00086">
    <property type="entry name" value="PAC"/>
    <property type="match status" value="1"/>
</dbReference>
<reference evidence="11 12" key="1">
    <citation type="journal article" date="2018" name="Aquat. Microb. Ecol.">
        <title>Gammaproteobacterial methanotrophs dominate.</title>
        <authorList>
            <person name="Rissanen A.J."/>
            <person name="Saarenheimo J."/>
            <person name="Tiirola M."/>
            <person name="Peura S."/>
            <person name="Aalto S.L."/>
            <person name="Karvinen A."/>
            <person name="Nykanen H."/>
        </authorList>
    </citation>
    <scope>NUCLEOTIDE SEQUENCE [LARGE SCALE GENOMIC DNA]</scope>
    <source>
        <strain evidence="11">AMbin10</strain>
    </source>
</reference>
<dbReference type="SMART" id="SM00267">
    <property type="entry name" value="GGDEF"/>
    <property type="match status" value="1"/>
</dbReference>
<feature type="domain" description="PAS" evidence="7">
    <location>
        <begin position="132"/>
        <end position="178"/>
    </location>
</feature>
<dbReference type="CDD" id="cd01949">
    <property type="entry name" value="GGDEF"/>
    <property type="match status" value="1"/>
</dbReference>
<dbReference type="EMBL" id="QJPH01000187">
    <property type="protein sequence ID" value="PZN83405.1"/>
    <property type="molecule type" value="Genomic_DNA"/>
</dbReference>
<evidence type="ECO:0000256" key="5">
    <source>
        <dbReference type="PROSITE-ProRule" id="PRU00169"/>
    </source>
</evidence>
<dbReference type="InterPro" id="IPR000700">
    <property type="entry name" value="PAS-assoc_C"/>
</dbReference>
<dbReference type="InterPro" id="IPR052155">
    <property type="entry name" value="Biofilm_reg_signaling"/>
</dbReference>
<dbReference type="GO" id="GO:0000160">
    <property type="term" value="P:phosphorelay signal transduction system"/>
    <property type="evidence" value="ECO:0007669"/>
    <property type="project" value="InterPro"/>
</dbReference>
<dbReference type="InterPro" id="IPR035919">
    <property type="entry name" value="EAL_sf"/>
</dbReference>
<evidence type="ECO:0000256" key="4">
    <source>
        <dbReference type="ARBA" id="ARBA00051114"/>
    </source>
</evidence>
<dbReference type="Gene3D" id="3.30.450.20">
    <property type="entry name" value="PAS domain"/>
    <property type="match status" value="1"/>
</dbReference>
<dbReference type="SMART" id="SM00052">
    <property type="entry name" value="EAL"/>
    <property type="match status" value="1"/>
</dbReference>
<dbReference type="PROSITE" id="PS50887">
    <property type="entry name" value="GGDEF"/>
    <property type="match status" value="1"/>
</dbReference>
<dbReference type="InterPro" id="IPR000014">
    <property type="entry name" value="PAS"/>
</dbReference>
<dbReference type="PROSITE" id="PS50112">
    <property type="entry name" value="PAS"/>
    <property type="match status" value="1"/>
</dbReference>
<evidence type="ECO:0000313" key="11">
    <source>
        <dbReference type="EMBL" id="PZN83405.1"/>
    </source>
</evidence>
<dbReference type="PANTHER" id="PTHR44757">
    <property type="entry name" value="DIGUANYLATE CYCLASE DGCP"/>
    <property type="match status" value="1"/>
</dbReference>
<organism evidence="11 12">
    <name type="scientific">Candidatus Methylumidiphilus alinenensis</name>
    <dbReference type="NCBI Taxonomy" id="2202197"/>
    <lineage>
        <taxon>Bacteria</taxon>
        <taxon>Pseudomonadati</taxon>
        <taxon>Pseudomonadota</taxon>
        <taxon>Gammaproteobacteria</taxon>
        <taxon>Methylococcales</taxon>
        <taxon>Candidatus Methylumidiphilus</taxon>
    </lineage>
</organism>
<dbReference type="InterPro" id="IPR001633">
    <property type="entry name" value="EAL_dom"/>
</dbReference>
<dbReference type="EC" id="3.1.4.52" evidence="2"/>
<dbReference type="SUPFAM" id="SSF141868">
    <property type="entry name" value="EAL domain-like"/>
    <property type="match status" value="1"/>
</dbReference>
<dbReference type="Pfam" id="PF13426">
    <property type="entry name" value="PAS_9"/>
    <property type="match status" value="1"/>
</dbReference>
<gene>
    <name evidence="11" type="ORF">DM484_04350</name>
</gene>
<dbReference type="Pfam" id="PF00072">
    <property type="entry name" value="Response_reg"/>
    <property type="match status" value="1"/>
</dbReference>
<dbReference type="SUPFAM" id="SSF55073">
    <property type="entry name" value="Nucleotide cyclase"/>
    <property type="match status" value="1"/>
</dbReference>
<dbReference type="Proteomes" id="UP000249396">
    <property type="component" value="Unassembled WGS sequence"/>
</dbReference>
<name>A0A2W4RHG2_9GAMM</name>
<dbReference type="SMART" id="SM00091">
    <property type="entry name" value="PAS"/>
    <property type="match status" value="1"/>
</dbReference>
<feature type="modified residue" description="4-aspartylphosphate" evidence="5">
    <location>
        <position position="58"/>
    </location>
</feature>
<dbReference type="FunFam" id="3.30.70.270:FF:000001">
    <property type="entry name" value="Diguanylate cyclase domain protein"/>
    <property type="match status" value="1"/>
</dbReference>
<dbReference type="PROSITE" id="PS50883">
    <property type="entry name" value="EAL"/>
    <property type="match status" value="1"/>
</dbReference>
<dbReference type="PANTHER" id="PTHR44757:SF2">
    <property type="entry name" value="BIOFILM ARCHITECTURE MAINTENANCE PROTEIN MBAA"/>
    <property type="match status" value="1"/>
</dbReference>
<dbReference type="FunFam" id="3.20.20.450:FF:000001">
    <property type="entry name" value="Cyclic di-GMP phosphodiesterase yahA"/>
    <property type="match status" value="1"/>
</dbReference>
<comment type="catalytic activity">
    <reaction evidence="4">
        <text>3',3'-c-di-GMP + H2O = 5'-phosphoguanylyl(3'-&gt;5')guanosine + H(+)</text>
        <dbReference type="Rhea" id="RHEA:24902"/>
        <dbReference type="ChEBI" id="CHEBI:15377"/>
        <dbReference type="ChEBI" id="CHEBI:15378"/>
        <dbReference type="ChEBI" id="CHEBI:58754"/>
        <dbReference type="ChEBI" id="CHEBI:58805"/>
        <dbReference type="EC" id="3.1.4.52"/>
    </reaction>
    <physiologicalReaction direction="left-to-right" evidence="4">
        <dbReference type="Rhea" id="RHEA:24903"/>
    </physiologicalReaction>
</comment>
<dbReference type="SUPFAM" id="SSF55785">
    <property type="entry name" value="PYP-like sensor domain (PAS domain)"/>
    <property type="match status" value="1"/>
</dbReference>
<dbReference type="GO" id="GO:0071111">
    <property type="term" value="F:cyclic-guanylate-specific phosphodiesterase activity"/>
    <property type="evidence" value="ECO:0007669"/>
    <property type="project" value="UniProtKB-EC"/>
</dbReference>
<dbReference type="NCBIfam" id="TIGR00229">
    <property type="entry name" value="sensory_box"/>
    <property type="match status" value="1"/>
</dbReference>
<dbReference type="InterPro" id="IPR043128">
    <property type="entry name" value="Rev_trsase/Diguanyl_cyclase"/>
</dbReference>
<dbReference type="InterPro" id="IPR011006">
    <property type="entry name" value="CheY-like_superfamily"/>
</dbReference>
<dbReference type="CDD" id="cd00130">
    <property type="entry name" value="PAS"/>
    <property type="match status" value="1"/>
</dbReference>
<proteinExistence type="predicted"/>
<evidence type="ECO:0000256" key="2">
    <source>
        <dbReference type="ARBA" id="ARBA00012282"/>
    </source>
</evidence>
<dbReference type="PROSITE" id="PS50110">
    <property type="entry name" value="RESPONSE_REGULATORY"/>
    <property type="match status" value="1"/>
</dbReference>
<comment type="cofactor">
    <cofactor evidence="1">
        <name>Mg(2+)</name>
        <dbReference type="ChEBI" id="CHEBI:18420"/>
    </cofactor>
</comment>
<dbReference type="Pfam" id="PF00563">
    <property type="entry name" value="EAL"/>
    <property type="match status" value="1"/>
</dbReference>
<dbReference type="SUPFAM" id="SSF52172">
    <property type="entry name" value="CheY-like"/>
    <property type="match status" value="1"/>
</dbReference>
<evidence type="ECO:0000256" key="3">
    <source>
        <dbReference type="ARBA" id="ARBA00022636"/>
    </source>
</evidence>
<evidence type="ECO:0000259" key="7">
    <source>
        <dbReference type="PROSITE" id="PS50112"/>
    </source>
</evidence>
<dbReference type="CDD" id="cd01948">
    <property type="entry name" value="EAL"/>
    <property type="match status" value="1"/>
</dbReference>
<keyword evidence="3" id="KW-0973">c-di-GMP</keyword>
<dbReference type="NCBIfam" id="TIGR00254">
    <property type="entry name" value="GGDEF"/>
    <property type="match status" value="1"/>
</dbReference>
<dbReference type="InterPro" id="IPR029787">
    <property type="entry name" value="Nucleotide_cyclase"/>
</dbReference>
<evidence type="ECO:0000259" key="8">
    <source>
        <dbReference type="PROSITE" id="PS50113"/>
    </source>
</evidence>
<dbReference type="InterPro" id="IPR000160">
    <property type="entry name" value="GGDEF_dom"/>
</dbReference>
<accession>A0A2W4RHG2</accession>
<dbReference type="AlphaFoldDB" id="A0A2W4RHG2"/>
<comment type="caution">
    <text evidence="11">The sequence shown here is derived from an EMBL/GenBank/DDBJ whole genome shotgun (WGS) entry which is preliminary data.</text>
</comment>
<dbReference type="Gene3D" id="3.30.70.270">
    <property type="match status" value="1"/>
</dbReference>
<evidence type="ECO:0000313" key="12">
    <source>
        <dbReference type="Proteomes" id="UP000249396"/>
    </source>
</evidence>
<dbReference type="PROSITE" id="PS50113">
    <property type="entry name" value="PAC"/>
    <property type="match status" value="1"/>
</dbReference>
<evidence type="ECO:0000259" key="6">
    <source>
        <dbReference type="PROSITE" id="PS50110"/>
    </source>
</evidence>
<dbReference type="GO" id="GO:0071732">
    <property type="term" value="P:cellular response to nitric oxide"/>
    <property type="evidence" value="ECO:0007669"/>
    <property type="project" value="UniProtKB-ARBA"/>
</dbReference>
<evidence type="ECO:0000256" key="1">
    <source>
        <dbReference type="ARBA" id="ARBA00001946"/>
    </source>
</evidence>
<dbReference type="CDD" id="cd00156">
    <property type="entry name" value="REC"/>
    <property type="match status" value="1"/>
</dbReference>
<feature type="domain" description="PAC" evidence="8">
    <location>
        <begin position="205"/>
        <end position="257"/>
    </location>
</feature>
<feature type="domain" description="Response regulatory" evidence="6">
    <location>
        <begin position="6"/>
        <end position="123"/>
    </location>
</feature>